<evidence type="ECO:0000256" key="4">
    <source>
        <dbReference type="ARBA" id="ARBA00023136"/>
    </source>
</evidence>
<feature type="transmembrane region" description="Helical" evidence="5">
    <location>
        <begin position="384"/>
        <end position="408"/>
    </location>
</feature>
<feature type="domain" description="Major facilitator superfamily (MFS) profile" evidence="6">
    <location>
        <begin position="23"/>
        <end position="412"/>
    </location>
</feature>
<feature type="transmembrane region" description="Helical" evidence="5">
    <location>
        <begin position="89"/>
        <end position="108"/>
    </location>
</feature>
<dbReference type="GO" id="GO:0022857">
    <property type="term" value="F:transmembrane transporter activity"/>
    <property type="evidence" value="ECO:0007669"/>
    <property type="project" value="InterPro"/>
</dbReference>
<feature type="transmembrane region" description="Helical" evidence="5">
    <location>
        <begin position="114"/>
        <end position="140"/>
    </location>
</feature>
<evidence type="ECO:0000256" key="1">
    <source>
        <dbReference type="ARBA" id="ARBA00004141"/>
    </source>
</evidence>
<dbReference type="PROSITE" id="PS50850">
    <property type="entry name" value="MFS"/>
    <property type="match status" value="1"/>
</dbReference>
<keyword evidence="4 5" id="KW-0472">Membrane</keyword>
<dbReference type="PANTHER" id="PTHR11662">
    <property type="entry name" value="SOLUTE CARRIER FAMILY 17"/>
    <property type="match status" value="1"/>
</dbReference>
<evidence type="ECO:0000256" key="2">
    <source>
        <dbReference type="ARBA" id="ARBA00022692"/>
    </source>
</evidence>
<dbReference type="PANTHER" id="PTHR11662:SF399">
    <property type="entry name" value="FI19708P1-RELATED"/>
    <property type="match status" value="1"/>
</dbReference>
<dbReference type="SUPFAM" id="SSF103473">
    <property type="entry name" value="MFS general substrate transporter"/>
    <property type="match status" value="1"/>
</dbReference>
<feature type="transmembrane region" description="Helical" evidence="5">
    <location>
        <begin position="59"/>
        <end position="77"/>
    </location>
</feature>
<accession>A0A552UGH8</accession>
<dbReference type="Gene3D" id="1.20.1250.20">
    <property type="entry name" value="MFS general substrate transporter like domains"/>
    <property type="match status" value="2"/>
</dbReference>
<keyword evidence="8" id="KW-1185">Reference proteome</keyword>
<dbReference type="InterPro" id="IPR036259">
    <property type="entry name" value="MFS_trans_sf"/>
</dbReference>
<feature type="transmembrane region" description="Helical" evidence="5">
    <location>
        <begin position="20"/>
        <end position="39"/>
    </location>
</feature>
<dbReference type="GO" id="GO:0016020">
    <property type="term" value="C:membrane"/>
    <property type="evidence" value="ECO:0007669"/>
    <property type="project" value="UniProtKB-SubCell"/>
</dbReference>
<feature type="transmembrane region" description="Helical" evidence="5">
    <location>
        <begin position="324"/>
        <end position="346"/>
    </location>
</feature>
<dbReference type="AlphaFoldDB" id="A0A552UGH8"/>
<name>A0A552UGH8_9SPHN</name>
<organism evidence="7 8">
    <name type="scientific">Glacieibacterium frigidum</name>
    <dbReference type="NCBI Taxonomy" id="2593303"/>
    <lineage>
        <taxon>Bacteria</taxon>
        <taxon>Pseudomonadati</taxon>
        <taxon>Pseudomonadota</taxon>
        <taxon>Alphaproteobacteria</taxon>
        <taxon>Sphingomonadales</taxon>
        <taxon>Sphingosinicellaceae</taxon>
        <taxon>Glacieibacterium</taxon>
    </lineage>
</organism>
<dbReference type="Proteomes" id="UP000317894">
    <property type="component" value="Unassembled WGS sequence"/>
</dbReference>
<dbReference type="InterPro" id="IPR020846">
    <property type="entry name" value="MFS_dom"/>
</dbReference>
<sequence>MNDATAAPPAAPADRIPAKAWAILVLLSLESIIAIIDRQNISALKTTLKSVFSMTDTDYSYVVNAFLIPYAIFYLICGHLVDKYGSRRTLSVFVIIWSSATIACGFAKSLPELIAYRAIIGAAEAGLLPASLFALVRWFPKAKMGTVGSLRSALQSVGPIVCMPVVVYITLTYSWHYAFLVPGVIGLAFGVIWFLADTNPPTYRDAQAVPETKPKLTAIFRNKMLWGILLARLISDPLWFFISYWQAGYLQEELGLSLADLGRLLWIPPLVASLAMIVVGLFSDRLVARAGLSGAASRIRIMQGAALLAPLVVVIPFVRDLTTVMVLLTTAYFMSYLWLVLANILVTDMFRGQGMGAAVGVVNMCGTVGASIFTNYVGGALDTVGYVPVFIVLACLHPIAAVILQIAYRRTHLAGRGADLSLAAAPLAR</sequence>
<gene>
    <name evidence="7" type="ORF">FMM06_03885</name>
</gene>
<reference evidence="7 8" key="1">
    <citation type="submission" date="2019-07" db="EMBL/GenBank/DDBJ databases">
        <title>Novel species isolated from glacier.</title>
        <authorList>
            <person name="Liu Q."/>
            <person name="Xin Y.-H."/>
        </authorList>
    </citation>
    <scope>NUCLEOTIDE SEQUENCE [LARGE SCALE GENOMIC DNA]</scope>
    <source>
        <strain evidence="7 8">LB1R16</strain>
    </source>
</reference>
<evidence type="ECO:0000313" key="8">
    <source>
        <dbReference type="Proteomes" id="UP000317894"/>
    </source>
</evidence>
<dbReference type="Pfam" id="PF07690">
    <property type="entry name" value="MFS_1"/>
    <property type="match status" value="1"/>
</dbReference>
<evidence type="ECO:0000256" key="5">
    <source>
        <dbReference type="SAM" id="Phobius"/>
    </source>
</evidence>
<evidence type="ECO:0000259" key="6">
    <source>
        <dbReference type="PROSITE" id="PS50850"/>
    </source>
</evidence>
<dbReference type="InterPro" id="IPR050382">
    <property type="entry name" value="MFS_Na/Anion_cotransporter"/>
</dbReference>
<dbReference type="EMBL" id="VJWA01000001">
    <property type="protein sequence ID" value="TRW17326.1"/>
    <property type="molecule type" value="Genomic_DNA"/>
</dbReference>
<dbReference type="OrthoDB" id="9794076at2"/>
<evidence type="ECO:0000313" key="7">
    <source>
        <dbReference type="EMBL" id="TRW17326.1"/>
    </source>
</evidence>
<feature type="transmembrane region" description="Helical" evidence="5">
    <location>
        <begin position="358"/>
        <end position="378"/>
    </location>
</feature>
<comment type="subcellular location">
    <subcellularLocation>
        <location evidence="1">Membrane</location>
        <topology evidence="1">Multi-pass membrane protein</topology>
    </subcellularLocation>
</comment>
<feature type="transmembrane region" description="Helical" evidence="5">
    <location>
        <begin position="224"/>
        <end position="245"/>
    </location>
</feature>
<evidence type="ECO:0000256" key="3">
    <source>
        <dbReference type="ARBA" id="ARBA00022989"/>
    </source>
</evidence>
<comment type="caution">
    <text evidence="7">The sequence shown here is derived from an EMBL/GenBank/DDBJ whole genome shotgun (WGS) entry which is preliminary data.</text>
</comment>
<keyword evidence="3 5" id="KW-1133">Transmembrane helix</keyword>
<feature type="transmembrane region" description="Helical" evidence="5">
    <location>
        <begin position="152"/>
        <end position="171"/>
    </location>
</feature>
<dbReference type="RefSeq" id="WP_143554871.1">
    <property type="nucleotide sequence ID" value="NZ_VJWA01000001.1"/>
</dbReference>
<feature type="transmembrane region" description="Helical" evidence="5">
    <location>
        <begin position="177"/>
        <end position="196"/>
    </location>
</feature>
<feature type="transmembrane region" description="Helical" evidence="5">
    <location>
        <begin position="265"/>
        <end position="287"/>
    </location>
</feature>
<feature type="transmembrane region" description="Helical" evidence="5">
    <location>
        <begin position="299"/>
        <end position="318"/>
    </location>
</feature>
<dbReference type="CDD" id="cd17319">
    <property type="entry name" value="MFS_ExuT_GudP_like"/>
    <property type="match status" value="1"/>
</dbReference>
<proteinExistence type="predicted"/>
<keyword evidence="2 5" id="KW-0812">Transmembrane</keyword>
<protein>
    <submittedName>
        <fullName evidence="7">MFS transporter</fullName>
    </submittedName>
</protein>
<dbReference type="InterPro" id="IPR011701">
    <property type="entry name" value="MFS"/>
</dbReference>